<dbReference type="GO" id="GO:0005506">
    <property type="term" value="F:iron ion binding"/>
    <property type="evidence" value="ECO:0007669"/>
    <property type="project" value="TreeGrafter"/>
</dbReference>
<dbReference type="InterPro" id="IPR035903">
    <property type="entry name" value="HesB-like_dom_sf"/>
</dbReference>
<dbReference type="KEGG" id="dog:HP555_00670"/>
<dbReference type="AlphaFoldDB" id="A0A7T6APE9"/>
<dbReference type="PANTHER" id="PTHR43011:SF1">
    <property type="entry name" value="IRON-SULFUR CLUSTER ASSEMBLY 2 HOMOLOG, MITOCHONDRIAL"/>
    <property type="match status" value="1"/>
</dbReference>
<evidence type="ECO:0000313" key="2">
    <source>
        <dbReference type="EMBL" id="QQG64477.1"/>
    </source>
</evidence>
<dbReference type="Gene3D" id="2.60.300.12">
    <property type="entry name" value="HesB-like domain"/>
    <property type="match status" value="1"/>
</dbReference>
<gene>
    <name evidence="2" type="ORF">HP555_00670</name>
</gene>
<dbReference type="SUPFAM" id="SSF89360">
    <property type="entry name" value="HesB-like domain"/>
    <property type="match status" value="1"/>
</dbReference>
<accession>A0A7T6APE9</accession>
<dbReference type="RefSeq" id="WP_199263311.1">
    <property type="nucleotide sequence ID" value="NZ_CP054140.1"/>
</dbReference>
<dbReference type="GO" id="GO:0051537">
    <property type="term" value="F:2 iron, 2 sulfur cluster binding"/>
    <property type="evidence" value="ECO:0007669"/>
    <property type="project" value="TreeGrafter"/>
</dbReference>
<keyword evidence="3" id="KW-1185">Reference proteome</keyword>
<feature type="domain" description="Core" evidence="1">
    <location>
        <begin position="3"/>
        <end position="93"/>
    </location>
</feature>
<evidence type="ECO:0000259" key="1">
    <source>
        <dbReference type="Pfam" id="PF01521"/>
    </source>
</evidence>
<dbReference type="GO" id="GO:0051539">
    <property type="term" value="F:4 iron, 4 sulfur cluster binding"/>
    <property type="evidence" value="ECO:0007669"/>
    <property type="project" value="TreeGrafter"/>
</dbReference>
<sequence length="109" mass="11294">MFEVTALAVNNLKAYLEQNNISSAIRIALMQGGCSGPSLGLALDEPKDSDKVYEDDGLKFLVDNDLQEQCGAVKVDFIEAGYRSGFSITSANSLGGGGCNTGSCGCSCG</sequence>
<protein>
    <submittedName>
        <fullName evidence="2">IscA/HesB family protein</fullName>
    </submittedName>
</protein>
<dbReference type="PANTHER" id="PTHR43011">
    <property type="entry name" value="IRON-SULFUR CLUSTER ASSEMBLY 2 HOMOLOG, MITOCHONDRIAL"/>
    <property type="match status" value="1"/>
</dbReference>
<reference evidence="2 3" key="1">
    <citation type="submission" date="2020-05" db="EMBL/GenBank/DDBJ databases">
        <title>Complete genome of Desulfobulbus oligotrophicus.</title>
        <authorList>
            <person name="Podar M."/>
        </authorList>
    </citation>
    <scope>NUCLEOTIDE SEQUENCE [LARGE SCALE GENOMIC DNA]</scope>
    <source>
        <strain evidence="2 3">Prop6</strain>
    </source>
</reference>
<dbReference type="Pfam" id="PF01521">
    <property type="entry name" value="Fe-S_biosyn"/>
    <property type="match status" value="1"/>
</dbReference>
<proteinExistence type="predicted"/>
<evidence type="ECO:0000313" key="3">
    <source>
        <dbReference type="Proteomes" id="UP000596092"/>
    </source>
</evidence>
<organism evidence="2 3">
    <name type="scientific">Desulfobulbus oligotrophicus</name>
    <dbReference type="NCBI Taxonomy" id="1909699"/>
    <lineage>
        <taxon>Bacteria</taxon>
        <taxon>Pseudomonadati</taxon>
        <taxon>Thermodesulfobacteriota</taxon>
        <taxon>Desulfobulbia</taxon>
        <taxon>Desulfobulbales</taxon>
        <taxon>Desulfobulbaceae</taxon>
        <taxon>Desulfobulbus</taxon>
    </lineage>
</organism>
<dbReference type="Proteomes" id="UP000596092">
    <property type="component" value="Chromosome"/>
</dbReference>
<dbReference type="GO" id="GO:0016226">
    <property type="term" value="P:iron-sulfur cluster assembly"/>
    <property type="evidence" value="ECO:0007669"/>
    <property type="project" value="TreeGrafter"/>
</dbReference>
<name>A0A7T6APE9_9BACT</name>
<dbReference type="InterPro" id="IPR000361">
    <property type="entry name" value="ATAP_core_dom"/>
</dbReference>
<dbReference type="NCBIfam" id="NF038090">
    <property type="entry name" value="IscA_HesB_Se"/>
    <property type="match status" value="1"/>
</dbReference>
<dbReference type="EMBL" id="CP054140">
    <property type="protein sequence ID" value="QQG64477.1"/>
    <property type="molecule type" value="Genomic_DNA"/>
</dbReference>